<comment type="similarity">
    <text evidence="2">Belongs to the pleurocidin family.</text>
</comment>
<keyword evidence="5" id="KW-0027">Amidation</keyword>
<evidence type="ECO:0000256" key="4">
    <source>
        <dbReference type="ARBA" id="ARBA00022529"/>
    </source>
</evidence>
<keyword evidence="9" id="KW-1185">Reference proteome</keyword>
<comment type="subcellular location">
    <subcellularLocation>
        <location evidence="1">Secreted</location>
    </subcellularLocation>
</comment>
<evidence type="ECO:0000256" key="2">
    <source>
        <dbReference type="ARBA" id="ARBA00007419"/>
    </source>
</evidence>
<keyword evidence="7" id="KW-1133">Transmembrane helix</keyword>
<keyword evidence="4" id="KW-0929">Antimicrobial</keyword>
<feature type="transmembrane region" description="Helical" evidence="7">
    <location>
        <begin position="78"/>
        <end position="95"/>
    </location>
</feature>
<comment type="caution">
    <text evidence="8">The sequence shown here is derived from an EMBL/GenBank/DDBJ whole genome shotgun (WGS) entry which is preliminary data.</text>
</comment>
<keyword evidence="7" id="KW-0812">Transmembrane</keyword>
<evidence type="ECO:0000256" key="7">
    <source>
        <dbReference type="SAM" id="Phobius"/>
    </source>
</evidence>
<keyword evidence="6" id="KW-0044">Antibiotic</keyword>
<dbReference type="GO" id="GO:0005576">
    <property type="term" value="C:extracellular region"/>
    <property type="evidence" value="ECO:0007669"/>
    <property type="project" value="UniProtKB-SubCell"/>
</dbReference>
<sequence length="208" mass="23361">MSCKLFTNGAVGKEIRIAGRISLGSLYSFGSDFNQDEVCHALPRAGAGRPHGRPRGVYFRRSEGHVEGRQARMERMRCVMIFLALALVVLMADPGECLFGRMKAMWRGARQSRREHRRMRDMEKMNRRTGDLQWRISHGAIAVNAFVSVPNDFEWTSILWTSRDGVPLLVCMPETVAPIRGAEDGSVFSCAVPPLHKGKVACEERKDV</sequence>
<proteinExistence type="inferred from homology"/>
<evidence type="ECO:0000256" key="1">
    <source>
        <dbReference type="ARBA" id="ARBA00004613"/>
    </source>
</evidence>
<dbReference type="InterPro" id="IPR012515">
    <property type="entry name" value="Antimicrobial12"/>
</dbReference>
<evidence type="ECO:0000256" key="3">
    <source>
        <dbReference type="ARBA" id="ARBA00022525"/>
    </source>
</evidence>
<name>A0A5J5CPM4_9PERO</name>
<evidence type="ECO:0000313" key="8">
    <source>
        <dbReference type="EMBL" id="KAA8582829.1"/>
    </source>
</evidence>
<organism evidence="8 9">
    <name type="scientific">Etheostoma spectabile</name>
    <name type="common">orangethroat darter</name>
    <dbReference type="NCBI Taxonomy" id="54343"/>
    <lineage>
        <taxon>Eukaryota</taxon>
        <taxon>Metazoa</taxon>
        <taxon>Chordata</taxon>
        <taxon>Craniata</taxon>
        <taxon>Vertebrata</taxon>
        <taxon>Euteleostomi</taxon>
        <taxon>Actinopterygii</taxon>
        <taxon>Neopterygii</taxon>
        <taxon>Teleostei</taxon>
        <taxon>Neoteleostei</taxon>
        <taxon>Acanthomorphata</taxon>
        <taxon>Eupercaria</taxon>
        <taxon>Perciformes</taxon>
        <taxon>Percoidei</taxon>
        <taxon>Percidae</taxon>
        <taxon>Etheostomatinae</taxon>
        <taxon>Etheostoma</taxon>
    </lineage>
</organism>
<accession>A0A5J5CPM4</accession>
<evidence type="ECO:0000256" key="5">
    <source>
        <dbReference type="ARBA" id="ARBA00022815"/>
    </source>
</evidence>
<dbReference type="Proteomes" id="UP000327493">
    <property type="component" value="Chromosome 18"/>
</dbReference>
<dbReference type="EMBL" id="VOFY01000018">
    <property type="protein sequence ID" value="KAA8582829.1"/>
    <property type="molecule type" value="Genomic_DNA"/>
</dbReference>
<evidence type="ECO:0000313" key="9">
    <source>
        <dbReference type="Proteomes" id="UP000327493"/>
    </source>
</evidence>
<keyword evidence="7" id="KW-0472">Membrane</keyword>
<dbReference type="GO" id="GO:0042742">
    <property type="term" value="P:defense response to bacterium"/>
    <property type="evidence" value="ECO:0007669"/>
    <property type="project" value="UniProtKB-KW"/>
</dbReference>
<protein>
    <submittedName>
        <fullName evidence="8">Uncharacterized protein</fullName>
    </submittedName>
</protein>
<feature type="non-terminal residue" evidence="8">
    <location>
        <position position="208"/>
    </location>
</feature>
<reference evidence="8 9" key="1">
    <citation type="submission" date="2019-08" db="EMBL/GenBank/DDBJ databases">
        <title>A chromosome-level genome assembly, high-density linkage maps, and genome scans reveal the genomic architecture of hybrid incompatibilities underlying speciation via character displacement in darters (Percidae: Etheostominae).</title>
        <authorList>
            <person name="Moran R.L."/>
            <person name="Catchen J.M."/>
            <person name="Fuller R.C."/>
        </authorList>
    </citation>
    <scope>NUCLEOTIDE SEQUENCE [LARGE SCALE GENOMIC DNA]</scope>
    <source>
        <strain evidence="8">EspeVRDwgs_2016</strain>
        <tissue evidence="8">Muscle</tissue>
    </source>
</reference>
<dbReference type="Pfam" id="PF08107">
    <property type="entry name" value="Antimicrobial12"/>
    <property type="match status" value="1"/>
</dbReference>
<dbReference type="AlphaFoldDB" id="A0A5J5CPM4"/>
<keyword evidence="3" id="KW-0964">Secreted</keyword>
<gene>
    <name evidence="8" type="ORF">FQN60_015375</name>
</gene>
<evidence type="ECO:0000256" key="6">
    <source>
        <dbReference type="ARBA" id="ARBA00023022"/>
    </source>
</evidence>